<dbReference type="OrthoDB" id="265702at2759"/>
<name>A0A836L7D7_9TRYP</name>
<accession>A0A836L7D7</accession>
<keyword evidence="3" id="KW-1185">Reference proteome</keyword>
<comment type="caution">
    <text evidence="2">The sequence shown here is derived from an EMBL/GenBank/DDBJ whole genome shotgun (WGS) entry which is preliminary data.</text>
</comment>
<feature type="compositionally biased region" description="Low complexity" evidence="1">
    <location>
        <begin position="417"/>
        <end position="431"/>
    </location>
</feature>
<dbReference type="AlphaFoldDB" id="A0A836L7D7"/>
<evidence type="ECO:0000256" key="1">
    <source>
        <dbReference type="SAM" id="MobiDB-lite"/>
    </source>
</evidence>
<protein>
    <submittedName>
        <fullName evidence="2">Uncharacterized protein</fullName>
    </submittedName>
</protein>
<gene>
    <name evidence="2" type="ORF">JKF63_03804</name>
</gene>
<evidence type="ECO:0000313" key="2">
    <source>
        <dbReference type="EMBL" id="KAG5497540.1"/>
    </source>
</evidence>
<dbReference type="Proteomes" id="UP000674318">
    <property type="component" value="Unassembled WGS sequence"/>
</dbReference>
<feature type="region of interest" description="Disordered" evidence="1">
    <location>
        <begin position="384"/>
        <end position="431"/>
    </location>
</feature>
<proteinExistence type="predicted"/>
<organism evidence="2 3">
    <name type="scientific">Porcisia hertigi</name>
    <dbReference type="NCBI Taxonomy" id="2761500"/>
    <lineage>
        <taxon>Eukaryota</taxon>
        <taxon>Discoba</taxon>
        <taxon>Euglenozoa</taxon>
        <taxon>Kinetoplastea</taxon>
        <taxon>Metakinetoplastina</taxon>
        <taxon>Trypanosomatida</taxon>
        <taxon>Trypanosomatidae</taxon>
        <taxon>Leishmaniinae</taxon>
        <taxon>Porcisia</taxon>
    </lineage>
</organism>
<dbReference type="KEGG" id="phet:94289879"/>
<evidence type="ECO:0000313" key="3">
    <source>
        <dbReference type="Proteomes" id="UP000674318"/>
    </source>
</evidence>
<reference evidence="2 3" key="1">
    <citation type="submission" date="2021-02" db="EMBL/GenBank/DDBJ databases">
        <title>Porcisia hertigi Genome sequencing and assembly.</title>
        <authorList>
            <person name="Almutairi H."/>
            <person name="Gatherer D."/>
        </authorList>
    </citation>
    <scope>NUCLEOTIDE SEQUENCE [LARGE SCALE GENOMIC DNA]</scope>
    <source>
        <strain evidence="2 3">C119</strain>
    </source>
</reference>
<sequence>MQQPYNIMADAAAEAYVDLRVCDLQVHEGNMPKGLDGGLQINGLYVVLRCQDEVRRTSCLWSDASGALDGAYAEQDKDDLLWNELFRLAVPPAMPPSVTAAKLLGPHAPLSSHLDNSHGTFSTPYIAASPSSTPIPASSLRSAAAQMQFSGSNSSTTGVTAEADSPLFYPSIEIELWRSTPLSENLLSRYTYHVPLELMQAGYDLNSLDAVVERMIPLETKEAQSIMGNLYGWRGHRLTLRLRVQAVGLAPLVSAWSPWQGSKAMMKTAANMFGTGAYPFPPSTEMAGGTMTAASLYAETGVYGAPMGTLNPVLANLLAPFGVSTGVGTVGHTAPSMMTMMPVPGGVGGDNLHKPSQPPLFSVLPSAPASAAMVGGGMFYPHAPRVQPTMPQTSSGQGILGDGDLAWQSNTAQPTVYPSYGPPQQQYQNPH</sequence>
<feature type="compositionally biased region" description="Polar residues" evidence="1">
    <location>
        <begin position="407"/>
        <end position="416"/>
    </location>
</feature>
<dbReference type="GeneID" id="94289879"/>
<dbReference type="EMBL" id="JAFJZO010000031">
    <property type="protein sequence ID" value="KAG5497540.1"/>
    <property type="molecule type" value="Genomic_DNA"/>
</dbReference>
<dbReference type="RefSeq" id="XP_067755008.1">
    <property type="nucleotide sequence ID" value="XM_067899802.1"/>
</dbReference>